<evidence type="ECO:0000256" key="4">
    <source>
        <dbReference type="ARBA" id="ARBA00047353"/>
    </source>
</evidence>
<name>A0AAV7XXZ3_9NEOP</name>
<evidence type="ECO:0000256" key="1">
    <source>
        <dbReference type="ARBA" id="ARBA00005432"/>
    </source>
</evidence>
<dbReference type="FunFam" id="3.40.1180.10:FF:000005">
    <property type="entry name" value="Alkyl transferase"/>
    <property type="match status" value="1"/>
</dbReference>
<dbReference type="PANTHER" id="PTHR10291">
    <property type="entry name" value="DEHYDRODOLICHYL DIPHOSPHATE SYNTHASE FAMILY MEMBER"/>
    <property type="match status" value="1"/>
</dbReference>
<dbReference type="AlphaFoldDB" id="A0AAV7XXZ3"/>
<dbReference type="GO" id="GO:0045547">
    <property type="term" value="F:ditrans,polycis-polyprenyl diphosphate synthase [(2E,6E)-farnesyl diphosphate specific] activity"/>
    <property type="evidence" value="ECO:0007669"/>
    <property type="project" value="UniProtKB-EC"/>
</dbReference>
<gene>
    <name evidence="6" type="ORF">ONE63_007275</name>
</gene>
<dbReference type="GO" id="GO:0016094">
    <property type="term" value="P:polyprenol biosynthetic process"/>
    <property type="evidence" value="ECO:0007669"/>
    <property type="project" value="TreeGrafter"/>
</dbReference>
<evidence type="ECO:0000256" key="3">
    <source>
        <dbReference type="ARBA" id="ARBA00022842"/>
    </source>
</evidence>
<dbReference type="InterPro" id="IPR001441">
    <property type="entry name" value="UPP_synth-like"/>
</dbReference>
<dbReference type="Gene3D" id="3.40.1180.10">
    <property type="entry name" value="Decaprenyl diphosphate synthase-like"/>
    <property type="match status" value="1"/>
</dbReference>
<dbReference type="EMBL" id="JAPTSV010000004">
    <property type="protein sequence ID" value="KAJ1528906.1"/>
    <property type="molecule type" value="Genomic_DNA"/>
</dbReference>
<dbReference type="PROSITE" id="PS01066">
    <property type="entry name" value="UPP_SYNTHASE"/>
    <property type="match status" value="1"/>
</dbReference>
<comment type="similarity">
    <text evidence="1 5">Belongs to the UPP synthase family.</text>
</comment>
<evidence type="ECO:0000256" key="2">
    <source>
        <dbReference type="ARBA" id="ARBA00022679"/>
    </source>
</evidence>
<evidence type="ECO:0000313" key="6">
    <source>
        <dbReference type="EMBL" id="KAJ1528906.1"/>
    </source>
</evidence>
<accession>A0AAV7XXZ3</accession>
<organism evidence="6 7">
    <name type="scientific">Megalurothrips usitatus</name>
    <name type="common">bean blossom thrips</name>
    <dbReference type="NCBI Taxonomy" id="439358"/>
    <lineage>
        <taxon>Eukaryota</taxon>
        <taxon>Metazoa</taxon>
        <taxon>Ecdysozoa</taxon>
        <taxon>Arthropoda</taxon>
        <taxon>Hexapoda</taxon>
        <taxon>Insecta</taxon>
        <taxon>Pterygota</taxon>
        <taxon>Neoptera</taxon>
        <taxon>Paraneoptera</taxon>
        <taxon>Thysanoptera</taxon>
        <taxon>Terebrantia</taxon>
        <taxon>Thripoidea</taxon>
        <taxon>Thripidae</taxon>
        <taxon>Megalurothrips</taxon>
    </lineage>
</organism>
<keyword evidence="2 5" id="KW-0808">Transferase</keyword>
<proteinExistence type="inferred from homology"/>
<evidence type="ECO:0000256" key="5">
    <source>
        <dbReference type="RuleBase" id="RU363018"/>
    </source>
</evidence>
<keyword evidence="7" id="KW-1185">Reference proteome</keyword>
<dbReference type="Pfam" id="PF01255">
    <property type="entry name" value="Prenyltransf"/>
    <property type="match status" value="1"/>
</dbReference>
<sequence>MTWIQKMCSSAISCGRVPEHVAFIMDGNRRYAKKHKIPSSEGHAKGFDMLVKLMRWCSELGIREITAYAFSIANFKRSTDEVNDLMELCKQKFEQLLKDKEKLKADDVQYRILGRIELIPRDLRNVMAEVVLATKENGGLTVNIAFAYAARDDILQSVRQAVDGVVDGRVAPSHVTHELLSKALYTNESSIPDLVIRTSGEFRYSDFLLWQVSCSCLYITDALWPDLTLWNLIAALLHYQRHYQTLKDVRQLETQRIVKIANAELEDLIDRFGKSAVKKHNDWLFGQGN</sequence>
<comment type="catalytic activity">
    <reaction evidence="4">
        <text>n isopentenyl diphosphate + (2E,6E)-farnesyl diphosphate = a di-trans,poly-cis-polyprenyl diphosphate + n diphosphate</text>
        <dbReference type="Rhea" id="RHEA:53008"/>
        <dbReference type="Rhea" id="RHEA-COMP:19494"/>
        <dbReference type="ChEBI" id="CHEBI:33019"/>
        <dbReference type="ChEBI" id="CHEBI:128769"/>
        <dbReference type="ChEBI" id="CHEBI:136960"/>
        <dbReference type="ChEBI" id="CHEBI:175763"/>
        <dbReference type="EC" id="2.5.1.87"/>
    </reaction>
</comment>
<dbReference type="HAMAP" id="MF_01139">
    <property type="entry name" value="ISPT"/>
    <property type="match status" value="1"/>
</dbReference>
<dbReference type="InterPro" id="IPR018520">
    <property type="entry name" value="UPP_synth-like_CS"/>
</dbReference>
<keyword evidence="3" id="KW-0460">Magnesium</keyword>
<reference evidence="6" key="1">
    <citation type="submission" date="2022-12" db="EMBL/GenBank/DDBJ databases">
        <title>Chromosome-level genome assembly of the bean flower thrips Megalurothrips usitatus.</title>
        <authorList>
            <person name="Ma L."/>
            <person name="Liu Q."/>
            <person name="Li H."/>
            <person name="Cai W."/>
        </authorList>
    </citation>
    <scope>NUCLEOTIDE SEQUENCE</scope>
    <source>
        <strain evidence="6">Cailab_2022a</strain>
    </source>
</reference>
<dbReference type="GO" id="GO:1904423">
    <property type="term" value="C:dehydrodolichyl diphosphate synthase complex"/>
    <property type="evidence" value="ECO:0007669"/>
    <property type="project" value="TreeGrafter"/>
</dbReference>
<dbReference type="SUPFAM" id="SSF64005">
    <property type="entry name" value="Undecaprenyl diphosphate synthase"/>
    <property type="match status" value="1"/>
</dbReference>
<dbReference type="CDD" id="cd00475">
    <property type="entry name" value="Cis_IPPS"/>
    <property type="match status" value="1"/>
</dbReference>
<protein>
    <recommendedName>
        <fullName evidence="5">Alkyl transferase</fullName>
        <ecNumber evidence="5">2.5.1.-</ecNumber>
    </recommendedName>
</protein>
<dbReference type="Proteomes" id="UP001075354">
    <property type="component" value="Chromosome 4"/>
</dbReference>
<dbReference type="PANTHER" id="PTHR10291:SF43">
    <property type="entry name" value="DEHYDRODOLICHYL DIPHOSPHATE SYNTHASE COMPLEX SUBUNIT DHDDS"/>
    <property type="match status" value="1"/>
</dbReference>
<dbReference type="NCBIfam" id="TIGR00055">
    <property type="entry name" value="uppS"/>
    <property type="match status" value="1"/>
</dbReference>
<dbReference type="EC" id="2.5.1.-" evidence="5"/>
<evidence type="ECO:0000313" key="7">
    <source>
        <dbReference type="Proteomes" id="UP001075354"/>
    </source>
</evidence>
<comment type="caution">
    <text evidence="6">The sequence shown here is derived from an EMBL/GenBank/DDBJ whole genome shotgun (WGS) entry which is preliminary data.</text>
</comment>
<dbReference type="InterPro" id="IPR036424">
    <property type="entry name" value="UPP_synth-like_sf"/>
</dbReference>
<dbReference type="GO" id="GO:0005783">
    <property type="term" value="C:endoplasmic reticulum"/>
    <property type="evidence" value="ECO:0007669"/>
    <property type="project" value="TreeGrafter"/>
</dbReference>